<proteinExistence type="inferred from homology"/>
<accession>A0A7M3MCS4</accession>
<dbReference type="Pfam" id="PF01844">
    <property type="entry name" value="HNH"/>
    <property type="match status" value="1"/>
</dbReference>
<dbReference type="EMBL" id="QMIE01000014">
    <property type="protein sequence ID" value="TVM15781.1"/>
    <property type="molecule type" value="Genomic_DNA"/>
</dbReference>
<name>A0A7M3MCS4_9BACT</name>
<keyword evidence="2" id="KW-0378">Hydrolase</keyword>
<evidence type="ECO:0000256" key="2">
    <source>
        <dbReference type="ARBA" id="ARBA00022801"/>
    </source>
</evidence>
<evidence type="ECO:0000313" key="6">
    <source>
        <dbReference type="EMBL" id="TVM15781.1"/>
    </source>
</evidence>
<evidence type="ECO:0000256" key="3">
    <source>
        <dbReference type="ARBA" id="ARBA00038412"/>
    </source>
</evidence>
<dbReference type="Proteomes" id="UP000448292">
    <property type="component" value="Unassembled WGS sequence"/>
</dbReference>
<gene>
    <name evidence="6" type="ORF">DPQ33_13830</name>
</gene>
<sequence>MPVFWTLKFRILKVSRRPSAVAKWPYNTTRWKRLRAQQLREAPLCIHCKALGRLVPAQHVDHIQAINAGGEPFDRDNLQSLCASCHSHKTNADMHGTPIKGCDANGNPLDAGHWWSSKSRANNEKISQG</sequence>
<evidence type="ECO:0000313" key="7">
    <source>
        <dbReference type="Proteomes" id="UP000448292"/>
    </source>
</evidence>
<evidence type="ECO:0000256" key="4">
    <source>
        <dbReference type="ARBA" id="ARBA00040194"/>
    </source>
</evidence>
<reference evidence="6 7" key="1">
    <citation type="submission" date="2018-06" db="EMBL/GenBank/DDBJ databases">
        <title>Complete genome of Desulfovibrio indonesiensis P37SLT.</title>
        <authorList>
            <person name="Crispim J.S."/>
            <person name="Vidigal P.M.P."/>
            <person name="Silva L.C.F."/>
            <person name="Laguardia C.N."/>
            <person name="Araujo L.C."/>
            <person name="Dias R.S."/>
            <person name="Sousa M.P."/>
            <person name="Paula S.O."/>
            <person name="Silva C."/>
        </authorList>
    </citation>
    <scope>NUCLEOTIDE SEQUENCE [LARGE SCALE GENOMIC DNA]</scope>
    <source>
        <strain evidence="6 7">P37SLT</strain>
    </source>
</reference>
<dbReference type="CDD" id="cd00085">
    <property type="entry name" value="HNHc"/>
    <property type="match status" value="1"/>
</dbReference>
<keyword evidence="1" id="KW-0540">Nuclease</keyword>
<organism evidence="6 7">
    <name type="scientific">Oceanidesulfovibrio indonesiensis</name>
    <dbReference type="NCBI Taxonomy" id="54767"/>
    <lineage>
        <taxon>Bacteria</taxon>
        <taxon>Pseudomonadati</taxon>
        <taxon>Thermodesulfobacteriota</taxon>
        <taxon>Desulfovibrionia</taxon>
        <taxon>Desulfovibrionales</taxon>
        <taxon>Desulfovibrionaceae</taxon>
        <taxon>Oceanidesulfovibrio</taxon>
    </lineage>
</organism>
<feature type="domain" description="HNH nuclease" evidence="5">
    <location>
        <begin position="33"/>
        <end position="87"/>
    </location>
</feature>
<dbReference type="Gene3D" id="1.10.30.50">
    <property type="match status" value="1"/>
</dbReference>
<dbReference type="GO" id="GO:0008270">
    <property type="term" value="F:zinc ion binding"/>
    <property type="evidence" value="ECO:0007669"/>
    <property type="project" value="InterPro"/>
</dbReference>
<comment type="caution">
    <text evidence="6">The sequence shown here is derived from an EMBL/GenBank/DDBJ whole genome shotgun (WGS) entry which is preliminary data.</text>
</comment>
<keyword evidence="6" id="KW-0255">Endonuclease</keyword>
<dbReference type="PANTHER" id="PTHR41286:SF1">
    <property type="entry name" value="HNH NUCLEASE YAJD-RELATED"/>
    <property type="match status" value="1"/>
</dbReference>
<dbReference type="InterPro" id="IPR002711">
    <property type="entry name" value="HNH"/>
</dbReference>
<keyword evidence="7" id="KW-1185">Reference proteome</keyword>
<dbReference type="OrthoDB" id="5292295at2"/>
<dbReference type="SMART" id="SM00507">
    <property type="entry name" value="HNHc"/>
    <property type="match status" value="1"/>
</dbReference>
<comment type="similarity">
    <text evidence="3">Belongs to the HNH nuclease family.</text>
</comment>
<dbReference type="PANTHER" id="PTHR41286">
    <property type="entry name" value="HNH NUCLEASE YAJD-RELATED"/>
    <property type="match status" value="1"/>
</dbReference>
<dbReference type="GO" id="GO:0005829">
    <property type="term" value="C:cytosol"/>
    <property type="evidence" value="ECO:0007669"/>
    <property type="project" value="TreeGrafter"/>
</dbReference>
<dbReference type="GO" id="GO:0016787">
    <property type="term" value="F:hydrolase activity"/>
    <property type="evidence" value="ECO:0007669"/>
    <property type="project" value="UniProtKB-KW"/>
</dbReference>
<dbReference type="AlphaFoldDB" id="A0A7M3MCS4"/>
<evidence type="ECO:0000256" key="1">
    <source>
        <dbReference type="ARBA" id="ARBA00022722"/>
    </source>
</evidence>
<protein>
    <recommendedName>
        <fullName evidence="4">Putative HNH nuclease YajD</fullName>
    </recommendedName>
</protein>
<dbReference type="InterPro" id="IPR003615">
    <property type="entry name" value="HNH_nuc"/>
</dbReference>
<evidence type="ECO:0000259" key="5">
    <source>
        <dbReference type="SMART" id="SM00507"/>
    </source>
</evidence>
<dbReference type="GO" id="GO:0003676">
    <property type="term" value="F:nucleic acid binding"/>
    <property type="evidence" value="ECO:0007669"/>
    <property type="project" value="InterPro"/>
</dbReference>
<dbReference type="GO" id="GO:0004519">
    <property type="term" value="F:endonuclease activity"/>
    <property type="evidence" value="ECO:0007669"/>
    <property type="project" value="UniProtKB-KW"/>
</dbReference>